<feature type="compositionally biased region" description="Basic and acidic residues" evidence="1">
    <location>
        <begin position="267"/>
        <end position="284"/>
    </location>
</feature>
<evidence type="ECO:0000259" key="2">
    <source>
        <dbReference type="Pfam" id="PF26130"/>
    </source>
</evidence>
<gene>
    <name evidence="3" type="ORF">Ahy_B06g080705</name>
</gene>
<feature type="compositionally biased region" description="Polar residues" evidence="1">
    <location>
        <begin position="201"/>
        <end position="219"/>
    </location>
</feature>
<feature type="compositionally biased region" description="Polar residues" evidence="1">
    <location>
        <begin position="158"/>
        <end position="181"/>
    </location>
</feature>
<feature type="compositionally biased region" description="Polar residues" evidence="1">
    <location>
        <begin position="226"/>
        <end position="246"/>
    </location>
</feature>
<keyword evidence="4" id="KW-1185">Reference proteome</keyword>
<dbReference type="Pfam" id="PF26130">
    <property type="entry name" value="PB1-like"/>
    <property type="match status" value="1"/>
</dbReference>
<evidence type="ECO:0000256" key="1">
    <source>
        <dbReference type="SAM" id="MobiDB-lite"/>
    </source>
</evidence>
<name>A0A444YIX2_ARAHY</name>
<dbReference type="EMBL" id="SDMP01000016">
    <property type="protein sequence ID" value="RYR01844.1"/>
    <property type="molecule type" value="Genomic_DNA"/>
</dbReference>
<evidence type="ECO:0000313" key="3">
    <source>
        <dbReference type="EMBL" id="RYR01844.1"/>
    </source>
</evidence>
<reference evidence="3 4" key="1">
    <citation type="submission" date="2019-01" db="EMBL/GenBank/DDBJ databases">
        <title>Sequencing of cultivated peanut Arachis hypogaea provides insights into genome evolution and oil improvement.</title>
        <authorList>
            <person name="Chen X."/>
        </authorList>
    </citation>
    <scope>NUCLEOTIDE SEQUENCE [LARGE SCALE GENOMIC DNA]</scope>
    <source>
        <strain evidence="4">cv. Fuhuasheng</strain>
        <tissue evidence="3">Leaves</tissue>
    </source>
</reference>
<comment type="caution">
    <text evidence="3">The sequence shown here is derived from an EMBL/GenBank/DDBJ whole genome shotgun (WGS) entry which is preliminary data.</text>
</comment>
<feature type="domain" description="PB1-like" evidence="2">
    <location>
        <begin position="5"/>
        <end position="104"/>
    </location>
</feature>
<sequence length="427" mass="47442">MEGPPMTFVFHHGGMFKNSVEGDMIYEPDNTEVLMGVDGDTLDVFFVRGYYKELGYIEDGNCWWKAPGVPLSSGLRSLVTDADLVAMCKDCRRNQHVINIYLEHRISQPCIVDNMVEGVGNVEAESSKQQKSSQAKTTHSEPGKMATTSHRESKKQNHVPTKSFPQPSYQPNKPTMKSNFQPKIPAKRPNSQPSMKAHKPSQATTQPMKVPSQPMNPHSQPKKVTRQSSAVPPQPNTPSERANDSQGNSNKNKDGGSGCRQTRFGRHVKEVPIQEEDSNSHDSYESTEDELYRSPKVVGDDLYSSESDDETDNRNSGGRKDSKSEVREKHRPPKTRLADKEIETDDSSYEGSEDEQSSDSARPSKLQVIKAKARARSFPTLTASAPVAISAETINGTSSATAKKLTNFMTFVPNPGFKYPRRNDKPH</sequence>
<feature type="compositionally biased region" description="Basic and acidic residues" evidence="1">
    <location>
        <begin position="318"/>
        <end position="328"/>
    </location>
</feature>
<feature type="region of interest" description="Disordered" evidence="1">
    <location>
        <begin position="123"/>
        <end position="368"/>
    </location>
</feature>
<feature type="compositionally biased region" description="Low complexity" evidence="1">
    <location>
        <begin position="123"/>
        <end position="136"/>
    </location>
</feature>
<evidence type="ECO:0000313" key="4">
    <source>
        <dbReference type="Proteomes" id="UP000289738"/>
    </source>
</evidence>
<protein>
    <recommendedName>
        <fullName evidence="2">PB1-like domain-containing protein</fullName>
    </recommendedName>
</protein>
<accession>A0A444YIX2</accession>
<dbReference type="Proteomes" id="UP000289738">
    <property type="component" value="Chromosome B06"/>
</dbReference>
<organism evidence="3 4">
    <name type="scientific">Arachis hypogaea</name>
    <name type="common">Peanut</name>
    <dbReference type="NCBI Taxonomy" id="3818"/>
    <lineage>
        <taxon>Eukaryota</taxon>
        <taxon>Viridiplantae</taxon>
        <taxon>Streptophyta</taxon>
        <taxon>Embryophyta</taxon>
        <taxon>Tracheophyta</taxon>
        <taxon>Spermatophyta</taxon>
        <taxon>Magnoliopsida</taxon>
        <taxon>eudicotyledons</taxon>
        <taxon>Gunneridae</taxon>
        <taxon>Pentapetalae</taxon>
        <taxon>rosids</taxon>
        <taxon>fabids</taxon>
        <taxon>Fabales</taxon>
        <taxon>Fabaceae</taxon>
        <taxon>Papilionoideae</taxon>
        <taxon>50 kb inversion clade</taxon>
        <taxon>dalbergioids sensu lato</taxon>
        <taxon>Dalbergieae</taxon>
        <taxon>Pterocarpus clade</taxon>
        <taxon>Arachis</taxon>
    </lineage>
</organism>
<dbReference type="InterPro" id="IPR058594">
    <property type="entry name" value="PB1-like_dom_pln"/>
</dbReference>
<proteinExistence type="predicted"/>
<feature type="compositionally biased region" description="Acidic residues" evidence="1">
    <location>
        <begin position="342"/>
        <end position="357"/>
    </location>
</feature>
<dbReference type="AlphaFoldDB" id="A0A444YIX2"/>